<keyword evidence="2" id="KW-0489">Methyltransferase</keyword>
<name>A0A078M7W6_9STAP</name>
<dbReference type="InterPro" id="IPR029063">
    <property type="entry name" value="SAM-dependent_MTases_sf"/>
</dbReference>
<gene>
    <name evidence="2" type="primary">tam</name>
    <name evidence="2" type="ORF">BN1048_01681</name>
</gene>
<dbReference type="GO" id="GO:0032259">
    <property type="term" value="P:methylation"/>
    <property type="evidence" value="ECO:0007669"/>
    <property type="project" value="UniProtKB-KW"/>
</dbReference>
<dbReference type="STRING" id="1461582.BN1048_01681"/>
<dbReference type="RefSeq" id="WP_035810220.1">
    <property type="nucleotide sequence ID" value="NZ_CCSE01000001.1"/>
</dbReference>
<dbReference type="SUPFAM" id="SSF53335">
    <property type="entry name" value="S-adenosyl-L-methionine-dependent methyltransferases"/>
    <property type="match status" value="1"/>
</dbReference>
<dbReference type="AlphaFoldDB" id="A0A078M7W6"/>
<protein>
    <submittedName>
        <fullName evidence="2">Trans-aconitate 2-methyltransferase</fullName>
    </submittedName>
</protein>
<evidence type="ECO:0000259" key="1">
    <source>
        <dbReference type="Pfam" id="PF08242"/>
    </source>
</evidence>
<dbReference type="PANTHER" id="PTHR43861">
    <property type="entry name" value="TRANS-ACONITATE 2-METHYLTRANSFERASE-RELATED"/>
    <property type="match status" value="1"/>
</dbReference>
<dbReference type="HOGENOM" id="CLU_049749_4_0_9"/>
<proteinExistence type="predicted"/>
<dbReference type="OrthoDB" id="9791837at2"/>
<dbReference type="EMBL" id="CCSE01000001">
    <property type="protein sequence ID" value="CEA02345.1"/>
    <property type="molecule type" value="Genomic_DNA"/>
</dbReference>
<sequence length="245" mass="28595">MEKQYDEDNFFNMYKEIRHMPMSYNEIVEFPEIKKHMPNLKNMDVLDIGCGFGHLLKYMLQFKPASMTGLDSSANMITHCREDDELKDVTLIHDGILSASDLSKYDFIVSSLVFHYIEDFDALAKKLSGLLNREGRLLFTAEHPIQTATVEKNLVLEDEQGMYARVDHYFDESVRDSPWRDNIVIKKYHHKMDTILNSLIQNGLTIEAVKELGDSAEVFEHYPDERIHKLQTFPPFLLVKCRKEK</sequence>
<accession>A0A078M7W6</accession>
<dbReference type="InterPro" id="IPR013217">
    <property type="entry name" value="Methyltransf_12"/>
</dbReference>
<dbReference type="CDD" id="cd02440">
    <property type="entry name" value="AdoMet_MTases"/>
    <property type="match status" value="1"/>
</dbReference>
<dbReference type="eggNOG" id="COG2226">
    <property type="taxonomic scope" value="Bacteria"/>
</dbReference>
<dbReference type="GO" id="GO:0008168">
    <property type="term" value="F:methyltransferase activity"/>
    <property type="evidence" value="ECO:0007669"/>
    <property type="project" value="UniProtKB-KW"/>
</dbReference>
<dbReference type="Pfam" id="PF08242">
    <property type="entry name" value="Methyltransf_12"/>
    <property type="match status" value="1"/>
</dbReference>
<dbReference type="PANTHER" id="PTHR43861:SF1">
    <property type="entry name" value="TRANS-ACONITATE 2-METHYLTRANSFERASE"/>
    <property type="match status" value="1"/>
</dbReference>
<feature type="domain" description="Methyltransferase type 12" evidence="1">
    <location>
        <begin position="46"/>
        <end position="137"/>
    </location>
</feature>
<keyword evidence="2" id="KW-0808">Transferase</keyword>
<organism evidence="2 3">
    <name type="scientific">Jeotgalicoccus saudimassiliensis</name>
    <dbReference type="NCBI Taxonomy" id="1461582"/>
    <lineage>
        <taxon>Bacteria</taxon>
        <taxon>Bacillati</taxon>
        <taxon>Bacillota</taxon>
        <taxon>Bacilli</taxon>
        <taxon>Bacillales</taxon>
        <taxon>Staphylococcaceae</taxon>
        <taxon>Jeotgalicoccus</taxon>
    </lineage>
</organism>
<dbReference type="Gene3D" id="3.40.50.150">
    <property type="entry name" value="Vaccinia Virus protein VP39"/>
    <property type="match status" value="1"/>
</dbReference>
<evidence type="ECO:0000313" key="2">
    <source>
        <dbReference type="EMBL" id="CEA02345.1"/>
    </source>
</evidence>
<reference evidence="2 3" key="1">
    <citation type="submission" date="2014-07" db="EMBL/GenBank/DDBJ databases">
        <authorList>
            <person name="Urmite Genomes Urmite Genomes"/>
        </authorList>
    </citation>
    <scope>NUCLEOTIDE SEQUENCE [LARGE SCALE GENOMIC DNA]</scope>
    <source>
        <strain evidence="2 3">13MG44_air</strain>
    </source>
</reference>
<keyword evidence="3" id="KW-1185">Reference proteome</keyword>
<evidence type="ECO:0000313" key="3">
    <source>
        <dbReference type="Proteomes" id="UP000044136"/>
    </source>
</evidence>
<dbReference type="Proteomes" id="UP000044136">
    <property type="component" value="Unassembled WGS sequence"/>
</dbReference>